<dbReference type="RefSeq" id="WP_129423423.1">
    <property type="nucleotide sequence ID" value="NZ_SDPW01000001.1"/>
</dbReference>
<feature type="transmembrane region" description="Helical" evidence="2">
    <location>
        <begin position="73"/>
        <end position="90"/>
    </location>
</feature>
<gene>
    <name evidence="4" type="ORF">ET524_03915</name>
</gene>
<feature type="transmembrane region" description="Helical" evidence="2">
    <location>
        <begin position="364"/>
        <end position="384"/>
    </location>
</feature>
<dbReference type="InterPro" id="IPR036259">
    <property type="entry name" value="MFS_trans_sf"/>
</dbReference>
<reference evidence="4 5" key="1">
    <citation type="submission" date="2019-01" db="EMBL/GenBank/DDBJ databases">
        <title>Senegalimassilia sp. nov. KGMB04484 isolated human feces.</title>
        <authorList>
            <person name="Han K.-I."/>
            <person name="Kim J.-S."/>
            <person name="Lee K.C."/>
            <person name="Suh M.K."/>
            <person name="Eom M.K."/>
            <person name="Lee J.H."/>
            <person name="Park S.-H."/>
            <person name="Kang S.W."/>
            <person name="Park J.-E."/>
            <person name="Oh B.S."/>
            <person name="Yu S.Y."/>
            <person name="Choi S.-H."/>
            <person name="Lee D.H."/>
            <person name="Yoon H."/>
            <person name="Kim B.-Y."/>
            <person name="Lee J.H."/>
            <person name="Lee J.-S."/>
        </authorList>
    </citation>
    <scope>NUCLEOTIDE SEQUENCE [LARGE SCALE GENOMIC DNA]</scope>
    <source>
        <strain evidence="4 5">KGMB04484</strain>
    </source>
</reference>
<dbReference type="CDD" id="cd06174">
    <property type="entry name" value="MFS"/>
    <property type="match status" value="1"/>
</dbReference>
<sequence>MGNAKRENSLLFCALALFFFVFLESTLFFQTNLAQHGGHAPFLLQLPIQGASTLGLLAFPLKNRLVGEKGRPVFMGVVTVLGVACLVGVAFASSPLVIACTGAGGFFLIGLAGATAYWATCVRSRNIARFATLIGGSHALGVLAQIPLFKFTSNHLIEAVVLSAGIIALGAINARIWPPRSALADFSAQREQRGGNHLVSSKFAGWRLDHMTPRTAVIAIFALVLLFSVLFNTLYTFIDIGSPWTSQYTNVTPRVLMAVGGFAGGVLFDLHRARYLGIVMFWMMLLSVGAMLGVEAGGPYVIGEVVYFLGSGVFMTFYTTMFIWIAQLLRAPDLWCSMGRALNNVTAIAIGAPALLVIDLTSPVAVIALLIPLIIGINALLFAAGMLDLHPRPRGDEVAGHTGQQAGVPGSAGNITPGQTEVGEYTPAAGNTMPGPDGSDASAQRAADGMPEAAEGPTPGAAPSADDAAIDPEAHLADFAGRFSLTPREIEVLATVTADERPLKHVAADMGISLRVLQRHLTSLYQKTGTQSRVGLTKLFWEQLPPPRHPPRAISHAVGESREGYATNRQTPRNRSPASPLRAAPFDPYAP</sequence>
<dbReference type="OrthoDB" id="3197343at2"/>
<dbReference type="InterPro" id="IPR016032">
    <property type="entry name" value="Sig_transdc_resp-reg_C-effctor"/>
</dbReference>
<comment type="caution">
    <text evidence="4">The sequence shown here is derived from an EMBL/GenBank/DDBJ whole genome shotgun (WGS) entry which is preliminary data.</text>
</comment>
<keyword evidence="2" id="KW-1133">Transmembrane helix</keyword>
<dbReference type="Gene3D" id="1.10.10.10">
    <property type="entry name" value="Winged helix-like DNA-binding domain superfamily/Winged helix DNA-binding domain"/>
    <property type="match status" value="1"/>
</dbReference>
<evidence type="ECO:0000256" key="1">
    <source>
        <dbReference type="SAM" id="MobiDB-lite"/>
    </source>
</evidence>
<name>A0A4Q2K395_9ACTN</name>
<dbReference type="InterPro" id="IPR036388">
    <property type="entry name" value="WH-like_DNA-bd_sf"/>
</dbReference>
<dbReference type="Pfam" id="PF00196">
    <property type="entry name" value="GerE"/>
    <property type="match status" value="1"/>
</dbReference>
<organism evidence="4 5">
    <name type="scientific">Senegalimassilia faecalis</name>
    <dbReference type="NCBI Taxonomy" id="2509433"/>
    <lineage>
        <taxon>Bacteria</taxon>
        <taxon>Bacillati</taxon>
        <taxon>Actinomycetota</taxon>
        <taxon>Coriobacteriia</taxon>
        <taxon>Coriobacteriales</taxon>
        <taxon>Coriobacteriaceae</taxon>
        <taxon>Senegalimassilia</taxon>
    </lineage>
</organism>
<feature type="compositionally biased region" description="Low complexity" evidence="1">
    <location>
        <begin position="451"/>
        <end position="467"/>
    </location>
</feature>
<feature type="domain" description="HTH luxR-type" evidence="3">
    <location>
        <begin position="478"/>
        <end position="544"/>
    </location>
</feature>
<evidence type="ECO:0000259" key="3">
    <source>
        <dbReference type="PROSITE" id="PS50043"/>
    </source>
</evidence>
<feature type="transmembrane region" description="Helical" evidence="2">
    <location>
        <begin position="216"/>
        <end position="238"/>
    </location>
</feature>
<dbReference type="Proteomes" id="UP000293345">
    <property type="component" value="Unassembled WGS sequence"/>
</dbReference>
<accession>A0A4Q2K395</accession>
<feature type="transmembrane region" description="Helical" evidence="2">
    <location>
        <begin position="96"/>
        <end position="118"/>
    </location>
</feature>
<dbReference type="PROSITE" id="PS50043">
    <property type="entry name" value="HTH_LUXR_2"/>
    <property type="match status" value="1"/>
</dbReference>
<feature type="transmembrane region" description="Helical" evidence="2">
    <location>
        <begin position="155"/>
        <end position="174"/>
    </location>
</feature>
<feature type="compositionally biased region" description="Polar residues" evidence="1">
    <location>
        <begin position="567"/>
        <end position="577"/>
    </location>
</feature>
<feature type="transmembrane region" description="Helical" evidence="2">
    <location>
        <begin position="306"/>
        <end position="329"/>
    </location>
</feature>
<dbReference type="GO" id="GO:0006355">
    <property type="term" value="P:regulation of DNA-templated transcription"/>
    <property type="evidence" value="ECO:0007669"/>
    <property type="project" value="InterPro"/>
</dbReference>
<evidence type="ECO:0000256" key="2">
    <source>
        <dbReference type="SAM" id="Phobius"/>
    </source>
</evidence>
<dbReference type="CDD" id="cd06170">
    <property type="entry name" value="LuxR_C_like"/>
    <property type="match status" value="1"/>
</dbReference>
<dbReference type="SMART" id="SM00421">
    <property type="entry name" value="HTH_LUXR"/>
    <property type="match status" value="1"/>
</dbReference>
<feature type="transmembrane region" description="Helical" evidence="2">
    <location>
        <begin position="42"/>
        <end position="61"/>
    </location>
</feature>
<feature type="region of interest" description="Disordered" evidence="1">
    <location>
        <begin position="395"/>
        <end position="467"/>
    </location>
</feature>
<keyword evidence="5" id="KW-1185">Reference proteome</keyword>
<dbReference type="SUPFAM" id="SSF103473">
    <property type="entry name" value="MFS general substrate transporter"/>
    <property type="match status" value="1"/>
</dbReference>
<dbReference type="InterPro" id="IPR000792">
    <property type="entry name" value="Tscrpt_reg_LuxR_C"/>
</dbReference>
<dbReference type="EMBL" id="SDPW01000001">
    <property type="protein sequence ID" value="RXZ53732.1"/>
    <property type="molecule type" value="Genomic_DNA"/>
</dbReference>
<dbReference type="SUPFAM" id="SSF46894">
    <property type="entry name" value="C-terminal effector domain of the bipartite response regulators"/>
    <property type="match status" value="1"/>
</dbReference>
<feature type="transmembrane region" description="Helical" evidence="2">
    <location>
        <begin position="130"/>
        <end position="149"/>
    </location>
</feature>
<evidence type="ECO:0000313" key="5">
    <source>
        <dbReference type="Proteomes" id="UP000293345"/>
    </source>
</evidence>
<feature type="transmembrane region" description="Helical" evidence="2">
    <location>
        <begin position="275"/>
        <end position="294"/>
    </location>
</feature>
<dbReference type="AlphaFoldDB" id="A0A4Q2K395"/>
<keyword evidence="2" id="KW-0472">Membrane</keyword>
<dbReference type="GO" id="GO:0003677">
    <property type="term" value="F:DNA binding"/>
    <property type="evidence" value="ECO:0007669"/>
    <property type="project" value="InterPro"/>
</dbReference>
<protein>
    <recommendedName>
        <fullName evidence="3">HTH luxR-type domain-containing protein</fullName>
    </recommendedName>
</protein>
<evidence type="ECO:0000313" key="4">
    <source>
        <dbReference type="EMBL" id="RXZ53732.1"/>
    </source>
</evidence>
<keyword evidence="2" id="KW-0812">Transmembrane</keyword>
<proteinExistence type="predicted"/>
<feature type="transmembrane region" description="Helical" evidence="2">
    <location>
        <begin position="341"/>
        <end position="358"/>
    </location>
</feature>
<feature type="transmembrane region" description="Helical" evidence="2">
    <location>
        <begin position="250"/>
        <end position="268"/>
    </location>
</feature>
<feature type="region of interest" description="Disordered" evidence="1">
    <location>
        <begin position="544"/>
        <end position="591"/>
    </location>
</feature>